<sequence>MEEDDEFVDYKEWLDAREVFVVTSKVFFPNLTSLRLDAQNVGMLNDHMVHSGRFPGLKPVMRRFEVINSCGNKARMAKIAKLAFPQDAVDDEGFRCICQTCNACIGISGL</sequence>
<dbReference type="Proteomes" id="UP001491310">
    <property type="component" value="Unassembled WGS sequence"/>
</dbReference>
<proteinExistence type="predicted"/>
<dbReference type="EMBL" id="JALJOT010000007">
    <property type="protein sequence ID" value="KAK9908968.1"/>
    <property type="molecule type" value="Genomic_DNA"/>
</dbReference>
<organism evidence="1 2">
    <name type="scientific">Coccomyxa subellipsoidea</name>
    <dbReference type="NCBI Taxonomy" id="248742"/>
    <lineage>
        <taxon>Eukaryota</taxon>
        <taxon>Viridiplantae</taxon>
        <taxon>Chlorophyta</taxon>
        <taxon>core chlorophytes</taxon>
        <taxon>Trebouxiophyceae</taxon>
        <taxon>Trebouxiophyceae incertae sedis</taxon>
        <taxon>Coccomyxaceae</taxon>
        <taxon>Coccomyxa</taxon>
    </lineage>
</organism>
<keyword evidence="2" id="KW-1185">Reference proteome</keyword>
<name>A0ABR2YPY1_9CHLO</name>
<protein>
    <submittedName>
        <fullName evidence="1">Uncharacterized protein</fullName>
    </submittedName>
</protein>
<comment type="caution">
    <text evidence="1">The sequence shown here is derived from an EMBL/GenBank/DDBJ whole genome shotgun (WGS) entry which is preliminary data.</text>
</comment>
<evidence type="ECO:0000313" key="2">
    <source>
        <dbReference type="Proteomes" id="UP001491310"/>
    </source>
</evidence>
<accession>A0ABR2YPY1</accession>
<gene>
    <name evidence="1" type="ORF">WJX75_005311</name>
</gene>
<evidence type="ECO:0000313" key="1">
    <source>
        <dbReference type="EMBL" id="KAK9908968.1"/>
    </source>
</evidence>
<reference evidence="1 2" key="1">
    <citation type="journal article" date="2024" name="Nat. Commun.">
        <title>Phylogenomics reveals the evolutionary origins of lichenization in chlorophyte algae.</title>
        <authorList>
            <person name="Puginier C."/>
            <person name="Libourel C."/>
            <person name="Otte J."/>
            <person name="Skaloud P."/>
            <person name="Haon M."/>
            <person name="Grisel S."/>
            <person name="Petersen M."/>
            <person name="Berrin J.G."/>
            <person name="Delaux P.M."/>
            <person name="Dal Grande F."/>
            <person name="Keller J."/>
        </authorList>
    </citation>
    <scope>NUCLEOTIDE SEQUENCE [LARGE SCALE GENOMIC DNA]</scope>
    <source>
        <strain evidence="1 2">SAG 216-7</strain>
    </source>
</reference>